<evidence type="ECO:0000313" key="11">
    <source>
        <dbReference type="EMBL" id="KXP05022.1"/>
    </source>
</evidence>
<feature type="domain" description="Amino acid permease/ SLC12A" evidence="9">
    <location>
        <begin position="23"/>
        <end position="444"/>
    </location>
</feature>
<dbReference type="AlphaFoldDB" id="A0A138A3L3"/>
<dbReference type="Gene3D" id="1.20.1740.10">
    <property type="entry name" value="Amino acid/polyamine transporter I"/>
    <property type="match status" value="1"/>
</dbReference>
<feature type="transmembrane region" description="Helical" evidence="8">
    <location>
        <begin position="202"/>
        <end position="224"/>
    </location>
</feature>
<keyword evidence="5" id="KW-0029">Amino-acid transport</keyword>
<comment type="caution">
    <text evidence="11">The sequence shown here is derived from an EMBL/GenBank/DDBJ whole genome shotgun (WGS) entry which is preliminary data.</text>
</comment>
<sequence length="465" mass="49185">MMSTRTDTEVDGDQLGTSLKPRHITMISIAGVIGAGLFVGSANAIKLAGPAVLISYTLAGLMVILVMRMLGEMATAQPDTGSFSTYAERALGRWAGSTIGWLYWLFWVLVIPVEATAAAVILSKVVGGPQWSWALVVVVLLTATNLFSVGNYGEFEFWFALIKVVAIAAFLVLGALAIFGVLPGSSVSGVSHLWDTGGFMPNGVKAVLAAMLTTMFTFMGSEIVTIAAAESPNPEKGITKAVNSVVWRICLFYLGSIFVVVALVPWNSVDGATGSYQAVLKAMNIPAAAGIMDVVVLVAVASCLNSALYTASRMLYSLARRGDAPRAAGRTTARGVPAVAVLASMALGFLAVIGNYVLPDKLFGYLLATTGAVALFVYLVIAISQIALRRRATEPAPIRMWLFPWLTYAVIAFIVFVIVAMILDPDQRSSVGLSTALAAIVLVASIVHQKRVEKRGAKRGDSSRV</sequence>
<comment type="similarity">
    <text evidence="2">Belongs to the amino acid-polyamine-organocation (APC) superfamily. Amino acid transporter (AAT) (TC 2.A.3.1) family.</text>
</comment>
<reference evidence="12" key="3">
    <citation type="submission" date="2016-02" db="EMBL/GenBank/DDBJ databases">
        <authorList>
            <person name="Wen L."/>
            <person name="He K."/>
            <person name="Yang H."/>
        </authorList>
    </citation>
    <scope>NUCLEOTIDE SEQUENCE [LARGE SCALE GENOMIC DNA]</scope>
    <source>
        <strain evidence="12">JCM 15929</strain>
    </source>
</reference>
<keyword evidence="3" id="KW-0813">Transport</keyword>
<feature type="transmembrane region" description="Helical" evidence="8">
    <location>
        <begin position="286"/>
        <end position="311"/>
    </location>
</feature>
<feature type="transmembrane region" description="Helical" evidence="8">
    <location>
        <begin position="24"/>
        <end position="45"/>
    </location>
</feature>
<dbReference type="Pfam" id="PF00324">
    <property type="entry name" value="AA_permease"/>
    <property type="match status" value="1"/>
</dbReference>
<evidence type="ECO:0000313" key="10">
    <source>
        <dbReference type="EMBL" id="KXO98701.1"/>
    </source>
</evidence>
<dbReference type="Proteomes" id="UP000070409">
    <property type="component" value="Unassembled WGS sequence"/>
</dbReference>
<feature type="transmembrane region" description="Helical" evidence="8">
    <location>
        <begin position="429"/>
        <end position="448"/>
    </location>
</feature>
<dbReference type="EMBL" id="LSRF01000057">
    <property type="protein sequence ID" value="KXP05022.1"/>
    <property type="molecule type" value="Genomic_DNA"/>
</dbReference>
<dbReference type="STRING" id="239498.AXK60_12695"/>
<reference evidence="11" key="1">
    <citation type="submission" date="2016-02" db="EMBL/GenBank/DDBJ databases">
        <authorList>
            <person name="Teng J.L."/>
            <person name="Yang Y."/>
            <person name="Huang Y."/>
            <person name="Guo F."/>
            <person name="Wei W."/>
            <person name="Chen J.H."/>
            <person name="Wong S.Y."/>
            <person name="Lau S.K."/>
            <person name="Woo P.C."/>
        </authorList>
    </citation>
    <scope>NUCLEOTIDE SEQUENCE</scope>
    <source>
        <strain evidence="11">JCM 15929</strain>
    </source>
</reference>
<evidence type="ECO:0000256" key="2">
    <source>
        <dbReference type="ARBA" id="ARBA00008583"/>
    </source>
</evidence>
<dbReference type="GO" id="GO:0016020">
    <property type="term" value="C:membrane"/>
    <property type="evidence" value="ECO:0007669"/>
    <property type="project" value="UniProtKB-SubCell"/>
</dbReference>
<evidence type="ECO:0000313" key="13">
    <source>
        <dbReference type="Proteomes" id="UP000070409"/>
    </source>
</evidence>
<feature type="transmembrane region" description="Helical" evidence="8">
    <location>
        <begin position="157"/>
        <end position="182"/>
    </location>
</feature>
<feature type="transmembrane region" description="Helical" evidence="8">
    <location>
        <begin position="131"/>
        <end position="150"/>
    </location>
</feature>
<keyword evidence="7 8" id="KW-0472">Membrane</keyword>
<dbReference type="FunFam" id="1.20.1740.10:FF:000001">
    <property type="entry name" value="Amino acid permease"/>
    <property type="match status" value="1"/>
</dbReference>
<evidence type="ECO:0000256" key="6">
    <source>
        <dbReference type="ARBA" id="ARBA00022989"/>
    </source>
</evidence>
<feature type="transmembrane region" description="Helical" evidence="8">
    <location>
        <begin position="363"/>
        <end position="388"/>
    </location>
</feature>
<dbReference type="PANTHER" id="PTHR43495">
    <property type="entry name" value="GABA PERMEASE"/>
    <property type="match status" value="1"/>
</dbReference>
<gene>
    <name evidence="11" type="ORF">AXK60_12695</name>
    <name evidence="10" type="ORF">AXK61_03745</name>
</gene>
<accession>A0A138A3L3</accession>
<dbReference type="Proteomes" id="UP000070258">
    <property type="component" value="Unassembled WGS sequence"/>
</dbReference>
<organism evidence="11 12">
    <name type="scientific">Tsukamurella pseudospumae</name>
    <dbReference type="NCBI Taxonomy" id="239498"/>
    <lineage>
        <taxon>Bacteria</taxon>
        <taxon>Bacillati</taxon>
        <taxon>Actinomycetota</taxon>
        <taxon>Actinomycetes</taxon>
        <taxon>Mycobacteriales</taxon>
        <taxon>Tsukamurellaceae</taxon>
        <taxon>Tsukamurella</taxon>
    </lineage>
</organism>
<evidence type="ECO:0000256" key="7">
    <source>
        <dbReference type="ARBA" id="ARBA00023136"/>
    </source>
</evidence>
<feature type="transmembrane region" description="Helical" evidence="8">
    <location>
        <begin position="336"/>
        <end position="357"/>
    </location>
</feature>
<dbReference type="PROSITE" id="PS00218">
    <property type="entry name" value="AMINO_ACID_PERMEASE_1"/>
    <property type="match status" value="1"/>
</dbReference>
<dbReference type="OrthoDB" id="5297508at2"/>
<feature type="transmembrane region" description="Helical" evidence="8">
    <location>
        <begin position="400"/>
        <end position="423"/>
    </location>
</feature>
<evidence type="ECO:0000256" key="5">
    <source>
        <dbReference type="ARBA" id="ARBA00022970"/>
    </source>
</evidence>
<keyword evidence="6 8" id="KW-1133">Transmembrane helix</keyword>
<protein>
    <submittedName>
        <fullName evidence="11">GABA permease</fullName>
    </submittedName>
</protein>
<dbReference type="InterPro" id="IPR004840">
    <property type="entry name" value="Amino_acid_permease_CS"/>
</dbReference>
<evidence type="ECO:0000256" key="1">
    <source>
        <dbReference type="ARBA" id="ARBA00004141"/>
    </source>
</evidence>
<feature type="transmembrane region" description="Helical" evidence="8">
    <location>
        <begin position="245"/>
        <end position="266"/>
    </location>
</feature>
<dbReference type="GO" id="GO:0055085">
    <property type="term" value="P:transmembrane transport"/>
    <property type="evidence" value="ECO:0007669"/>
    <property type="project" value="InterPro"/>
</dbReference>
<dbReference type="PIRSF" id="PIRSF006060">
    <property type="entry name" value="AA_transporter"/>
    <property type="match status" value="1"/>
</dbReference>
<dbReference type="EMBL" id="LSRE01000012">
    <property type="protein sequence ID" value="KXO98701.1"/>
    <property type="molecule type" value="Genomic_DNA"/>
</dbReference>
<feature type="transmembrane region" description="Helical" evidence="8">
    <location>
        <begin position="91"/>
        <end position="111"/>
    </location>
</feature>
<evidence type="ECO:0000259" key="9">
    <source>
        <dbReference type="Pfam" id="PF00324"/>
    </source>
</evidence>
<keyword evidence="4 8" id="KW-0812">Transmembrane</keyword>
<evidence type="ECO:0000256" key="8">
    <source>
        <dbReference type="SAM" id="Phobius"/>
    </source>
</evidence>
<evidence type="ECO:0000256" key="3">
    <source>
        <dbReference type="ARBA" id="ARBA00022448"/>
    </source>
</evidence>
<feature type="transmembrane region" description="Helical" evidence="8">
    <location>
        <begin position="51"/>
        <end position="70"/>
    </location>
</feature>
<keyword evidence="13" id="KW-1185">Reference proteome</keyword>
<comment type="subcellular location">
    <subcellularLocation>
        <location evidence="1">Membrane</location>
        <topology evidence="1">Multi-pass membrane protein</topology>
    </subcellularLocation>
</comment>
<dbReference type="GO" id="GO:0006865">
    <property type="term" value="P:amino acid transport"/>
    <property type="evidence" value="ECO:0007669"/>
    <property type="project" value="UniProtKB-KW"/>
</dbReference>
<reference evidence="10 13" key="2">
    <citation type="submission" date="2016-02" db="EMBL/GenBank/DDBJ databases">
        <authorList>
            <person name="Teng J.L."/>
            <person name="Tang Y."/>
            <person name="Huang Y."/>
            <person name="Guo F."/>
            <person name="Wei W."/>
            <person name="Chen J.H."/>
            <person name="Wong S.Y."/>
            <person name="Lau S.K."/>
            <person name="Woo P.C."/>
        </authorList>
    </citation>
    <scope>NUCLEOTIDE SEQUENCE [LARGE SCALE GENOMIC DNA]</scope>
    <source>
        <strain evidence="10 13">JCM 13375</strain>
    </source>
</reference>
<proteinExistence type="inferred from homology"/>
<evidence type="ECO:0000256" key="4">
    <source>
        <dbReference type="ARBA" id="ARBA00022692"/>
    </source>
</evidence>
<dbReference type="InterPro" id="IPR004841">
    <property type="entry name" value="AA-permease/SLC12A_dom"/>
</dbReference>
<dbReference type="PANTHER" id="PTHR43495:SF5">
    <property type="entry name" value="GAMMA-AMINOBUTYRIC ACID PERMEASE"/>
    <property type="match status" value="1"/>
</dbReference>
<evidence type="ECO:0000313" key="12">
    <source>
        <dbReference type="Proteomes" id="UP000070258"/>
    </source>
</evidence>
<name>A0A138A3L3_9ACTN</name>